<proteinExistence type="predicted"/>
<feature type="region of interest" description="Disordered" evidence="1">
    <location>
        <begin position="117"/>
        <end position="169"/>
    </location>
</feature>
<name>A0A813IS30_POLGL</name>
<evidence type="ECO:0000313" key="2">
    <source>
        <dbReference type="EMBL" id="CAE8656263.1"/>
    </source>
</evidence>
<gene>
    <name evidence="2" type="ORF">PGLA2088_LOCUS12069</name>
</gene>
<organism evidence="2 3">
    <name type="scientific">Polarella glacialis</name>
    <name type="common">Dinoflagellate</name>
    <dbReference type="NCBI Taxonomy" id="89957"/>
    <lineage>
        <taxon>Eukaryota</taxon>
        <taxon>Sar</taxon>
        <taxon>Alveolata</taxon>
        <taxon>Dinophyceae</taxon>
        <taxon>Suessiales</taxon>
        <taxon>Suessiaceae</taxon>
        <taxon>Polarella</taxon>
    </lineage>
</organism>
<dbReference type="EMBL" id="CAJNNW010014144">
    <property type="protein sequence ID" value="CAE8656263.1"/>
    <property type="molecule type" value="Genomic_DNA"/>
</dbReference>
<evidence type="ECO:0000313" key="3">
    <source>
        <dbReference type="Proteomes" id="UP000626109"/>
    </source>
</evidence>
<protein>
    <submittedName>
        <fullName evidence="2">Uncharacterized protein</fullName>
    </submittedName>
</protein>
<sequence length="193" mass="21842">MLQHAILGEHFGIPFKLVRLELLDTMLDLSLQKTPKSYKAFVPAIFSSIRRFTEADKLELLKSCRVTPSKHDKFWDLLDAEQVEAELRRSVKYPLKGDAAREAFRAWRDQQKLVKAETKVQKEQEDEGQDEEQEEAPRRKGLRSGVKPASTAASSSSLPTAYQGLFIPPPRSLLPVPGALDEEEYFLRTAGSD</sequence>
<evidence type="ECO:0000256" key="1">
    <source>
        <dbReference type="SAM" id="MobiDB-lite"/>
    </source>
</evidence>
<dbReference type="Proteomes" id="UP000626109">
    <property type="component" value="Unassembled WGS sequence"/>
</dbReference>
<dbReference type="AlphaFoldDB" id="A0A813IS30"/>
<feature type="compositionally biased region" description="Acidic residues" evidence="1">
    <location>
        <begin position="124"/>
        <end position="134"/>
    </location>
</feature>
<reference evidence="2" key="1">
    <citation type="submission" date="2021-02" db="EMBL/GenBank/DDBJ databases">
        <authorList>
            <person name="Dougan E. K."/>
            <person name="Rhodes N."/>
            <person name="Thang M."/>
            <person name="Chan C."/>
        </authorList>
    </citation>
    <scope>NUCLEOTIDE SEQUENCE</scope>
</reference>
<feature type="compositionally biased region" description="Low complexity" evidence="1">
    <location>
        <begin position="148"/>
        <end position="161"/>
    </location>
</feature>
<accession>A0A813IS30</accession>
<comment type="caution">
    <text evidence="2">The sequence shown here is derived from an EMBL/GenBank/DDBJ whole genome shotgun (WGS) entry which is preliminary data.</text>
</comment>